<comment type="caution">
    <text evidence="8">The sequence shown here is derived from an EMBL/GenBank/DDBJ whole genome shotgun (WGS) entry which is preliminary data.</text>
</comment>
<reference evidence="8" key="1">
    <citation type="submission" date="2021-03" db="EMBL/GenBank/DDBJ databases">
        <title>Antimicrobial resistance genes in bacteria isolated from Japanese honey, and their potential for conferring macrolide and lincosamide resistance in the American foulbrood pathogen Paenibacillus larvae.</title>
        <authorList>
            <person name="Okamoto M."/>
            <person name="Kumagai M."/>
            <person name="Kanamori H."/>
            <person name="Takamatsu D."/>
        </authorList>
    </citation>
    <scope>NUCLEOTIDE SEQUENCE</scope>
    <source>
        <strain evidence="8">J40TS1</strain>
    </source>
</reference>
<evidence type="ECO:0000256" key="3">
    <source>
        <dbReference type="ARBA" id="ARBA00023159"/>
    </source>
</evidence>
<evidence type="ECO:0000256" key="5">
    <source>
        <dbReference type="PROSITE-ProRule" id="PRU00169"/>
    </source>
</evidence>
<feature type="domain" description="HTH LytTR-type" evidence="7">
    <location>
        <begin position="151"/>
        <end position="242"/>
    </location>
</feature>
<dbReference type="EMBL" id="BOSE01000013">
    <property type="protein sequence ID" value="GIP19219.1"/>
    <property type="molecule type" value="Genomic_DNA"/>
</dbReference>
<dbReference type="RefSeq" id="WP_213519874.1">
    <property type="nucleotide sequence ID" value="NZ_BOSE01000013.1"/>
</dbReference>
<name>A0A919YW76_9BACL</name>
<dbReference type="InterPro" id="IPR011006">
    <property type="entry name" value="CheY-like_superfamily"/>
</dbReference>
<dbReference type="Gene3D" id="2.40.50.40">
    <property type="match status" value="1"/>
</dbReference>
<keyword evidence="3" id="KW-0010">Activator</keyword>
<feature type="modified residue" description="4-aspartylphosphate" evidence="5">
    <location>
        <position position="59"/>
    </location>
</feature>
<organism evidence="8 9">
    <name type="scientific">Paenibacillus montaniterrae</name>
    <dbReference type="NCBI Taxonomy" id="429341"/>
    <lineage>
        <taxon>Bacteria</taxon>
        <taxon>Bacillati</taxon>
        <taxon>Bacillota</taxon>
        <taxon>Bacilli</taxon>
        <taxon>Bacillales</taxon>
        <taxon>Paenibacillaceae</taxon>
        <taxon>Paenibacillus</taxon>
    </lineage>
</organism>
<evidence type="ECO:0000259" key="7">
    <source>
        <dbReference type="PROSITE" id="PS50930"/>
    </source>
</evidence>
<dbReference type="Pfam" id="PF04397">
    <property type="entry name" value="LytTR"/>
    <property type="match status" value="1"/>
</dbReference>
<evidence type="ECO:0000256" key="2">
    <source>
        <dbReference type="ARBA" id="ARBA00023012"/>
    </source>
</evidence>
<keyword evidence="1" id="KW-0963">Cytoplasm</keyword>
<dbReference type="CDD" id="cd17533">
    <property type="entry name" value="REC_LytTR_AgrA-like"/>
    <property type="match status" value="1"/>
</dbReference>
<dbReference type="PANTHER" id="PTHR37299:SF3">
    <property type="entry name" value="STAGE 0 SPORULATION PROTEIN A HOMOLOG"/>
    <property type="match status" value="1"/>
</dbReference>
<evidence type="ECO:0000313" key="9">
    <source>
        <dbReference type="Proteomes" id="UP000683139"/>
    </source>
</evidence>
<evidence type="ECO:0000256" key="1">
    <source>
        <dbReference type="ARBA" id="ARBA00022490"/>
    </source>
</evidence>
<dbReference type="Gene3D" id="3.40.50.2300">
    <property type="match status" value="1"/>
</dbReference>
<accession>A0A919YW76</accession>
<dbReference type="SMART" id="SM00850">
    <property type="entry name" value="LytTR"/>
    <property type="match status" value="1"/>
</dbReference>
<sequence>MSIFILEDDVFQAQSLKRSIEEICLAQHIPYNFIEATSRYEHIINKIPSCTYLPIYFLDIEIKHEERKGLEVAQEIRKVDPHGIIVFVTTHSELASISYQYMVSALTFIEKDQPHPERMQKIAACLQHYVTKNKVEHKEDYFFVENAYTSVKVPFHTIEYIMTDDPHRLKLITTNQLIQLYGSLKELEQIDSRLIRCHKSYLVNVQQMKELDVSGQQVILMSGKQVPVSRRMMKKMKAILKDR</sequence>
<dbReference type="GO" id="GO:0000156">
    <property type="term" value="F:phosphorelay response regulator activity"/>
    <property type="evidence" value="ECO:0007669"/>
    <property type="project" value="InterPro"/>
</dbReference>
<keyword evidence="2" id="KW-0902">Two-component regulatory system</keyword>
<feature type="domain" description="Response regulatory" evidence="6">
    <location>
        <begin position="2"/>
        <end position="126"/>
    </location>
</feature>
<evidence type="ECO:0000313" key="8">
    <source>
        <dbReference type="EMBL" id="GIP19219.1"/>
    </source>
</evidence>
<dbReference type="PANTHER" id="PTHR37299">
    <property type="entry name" value="TRANSCRIPTIONAL REGULATOR-RELATED"/>
    <property type="match status" value="1"/>
</dbReference>
<gene>
    <name evidence="8" type="ORF">J40TS1_48610</name>
</gene>
<evidence type="ECO:0000256" key="4">
    <source>
        <dbReference type="ARBA" id="ARBA00037164"/>
    </source>
</evidence>
<dbReference type="Pfam" id="PF00072">
    <property type="entry name" value="Response_reg"/>
    <property type="match status" value="1"/>
</dbReference>
<keyword evidence="9" id="KW-1185">Reference proteome</keyword>
<keyword evidence="5" id="KW-0597">Phosphoprotein</keyword>
<protein>
    <submittedName>
        <fullName evidence="8">Transcriptional regulator</fullName>
    </submittedName>
</protein>
<evidence type="ECO:0000259" key="6">
    <source>
        <dbReference type="PROSITE" id="PS50110"/>
    </source>
</evidence>
<proteinExistence type="predicted"/>
<dbReference type="PROSITE" id="PS50930">
    <property type="entry name" value="HTH_LYTTR"/>
    <property type="match status" value="1"/>
</dbReference>
<dbReference type="Proteomes" id="UP000683139">
    <property type="component" value="Unassembled WGS sequence"/>
</dbReference>
<dbReference type="InterPro" id="IPR001789">
    <property type="entry name" value="Sig_transdc_resp-reg_receiver"/>
</dbReference>
<dbReference type="InterPro" id="IPR046947">
    <property type="entry name" value="LytR-like"/>
</dbReference>
<dbReference type="GO" id="GO:0003677">
    <property type="term" value="F:DNA binding"/>
    <property type="evidence" value="ECO:0007669"/>
    <property type="project" value="InterPro"/>
</dbReference>
<comment type="function">
    <text evidence="4">Required for high-level post-exponential phase expression of a series of secreted proteins.</text>
</comment>
<dbReference type="AlphaFoldDB" id="A0A919YW76"/>
<dbReference type="SUPFAM" id="SSF52172">
    <property type="entry name" value="CheY-like"/>
    <property type="match status" value="1"/>
</dbReference>
<dbReference type="InterPro" id="IPR007492">
    <property type="entry name" value="LytTR_DNA-bd_dom"/>
</dbReference>
<dbReference type="PROSITE" id="PS50110">
    <property type="entry name" value="RESPONSE_REGULATORY"/>
    <property type="match status" value="1"/>
</dbReference>